<gene>
    <name evidence="1" type="ORF">EYF80_025422</name>
</gene>
<accession>A0A4Z2HFL0</accession>
<comment type="caution">
    <text evidence="1">The sequence shown here is derived from an EMBL/GenBank/DDBJ whole genome shotgun (WGS) entry which is preliminary data.</text>
</comment>
<dbReference type="AlphaFoldDB" id="A0A4Z2HFL0"/>
<sequence length="74" mass="8319">MLPLVLHNNYNNNNVNIKLLSLSEPNKNSYWRAFPLPRTMAGEDKKGHTQGQAKVDKVLQECVALLRSDSPSDV</sequence>
<reference evidence="1 2" key="1">
    <citation type="submission" date="2019-03" db="EMBL/GenBank/DDBJ databases">
        <title>First draft genome of Liparis tanakae, snailfish: a comprehensive survey of snailfish specific genes.</title>
        <authorList>
            <person name="Kim W."/>
            <person name="Song I."/>
            <person name="Jeong J.-H."/>
            <person name="Kim D."/>
            <person name="Kim S."/>
            <person name="Ryu S."/>
            <person name="Song J.Y."/>
            <person name="Lee S.K."/>
        </authorList>
    </citation>
    <scope>NUCLEOTIDE SEQUENCE [LARGE SCALE GENOMIC DNA]</scope>
    <source>
        <tissue evidence="1">Muscle</tissue>
    </source>
</reference>
<dbReference type="EMBL" id="SRLO01000254">
    <property type="protein sequence ID" value="TNN64381.1"/>
    <property type="molecule type" value="Genomic_DNA"/>
</dbReference>
<evidence type="ECO:0000313" key="2">
    <source>
        <dbReference type="Proteomes" id="UP000314294"/>
    </source>
</evidence>
<protein>
    <submittedName>
        <fullName evidence="1">Uncharacterized protein</fullName>
    </submittedName>
</protein>
<proteinExistence type="predicted"/>
<name>A0A4Z2HFL0_9TELE</name>
<evidence type="ECO:0000313" key="1">
    <source>
        <dbReference type="EMBL" id="TNN64381.1"/>
    </source>
</evidence>
<keyword evidence="2" id="KW-1185">Reference proteome</keyword>
<organism evidence="1 2">
    <name type="scientific">Liparis tanakae</name>
    <name type="common">Tanaka's snailfish</name>
    <dbReference type="NCBI Taxonomy" id="230148"/>
    <lineage>
        <taxon>Eukaryota</taxon>
        <taxon>Metazoa</taxon>
        <taxon>Chordata</taxon>
        <taxon>Craniata</taxon>
        <taxon>Vertebrata</taxon>
        <taxon>Euteleostomi</taxon>
        <taxon>Actinopterygii</taxon>
        <taxon>Neopterygii</taxon>
        <taxon>Teleostei</taxon>
        <taxon>Neoteleostei</taxon>
        <taxon>Acanthomorphata</taxon>
        <taxon>Eupercaria</taxon>
        <taxon>Perciformes</taxon>
        <taxon>Cottioidei</taxon>
        <taxon>Cottales</taxon>
        <taxon>Liparidae</taxon>
        <taxon>Liparis</taxon>
    </lineage>
</organism>
<dbReference type="Proteomes" id="UP000314294">
    <property type="component" value="Unassembled WGS sequence"/>
</dbReference>